<evidence type="ECO:0000313" key="4">
    <source>
        <dbReference type="Proteomes" id="UP000197138"/>
    </source>
</evidence>
<dbReference type="Proteomes" id="UP000197138">
    <property type="component" value="Unassembled WGS sequence"/>
</dbReference>
<reference evidence="4" key="1">
    <citation type="journal article" date="2017" name="Plant J.">
        <title>The pomegranate (Punica granatum L.) genome and the genomics of punicalagin biosynthesis.</title>
        <authorList>
            <person name="Qin G."/>
            <person name="Xu C."/>
            <person name="Ming R."/>
            <person name="Tang H."/>
            <person name="Guyot R."/>
            <person name="Kramer E.M."/>
            <person name="Hu Y."/>
            <person name="Yi X."/>
            <person name="Qi Y."/>
            <person name="Xu X."/>
            <person name="Gao Z."/>
            <person name="Pan H."/>
            <person name="Jian J."/>
            <person name="Tian Y."/>
            <person name="Yue Z."/>
            <person name="Xu Y."/>
        </authorList>
    </citation>
    <scope>NUCLEOTIDE SEQUENCE [LARGE SCALE GENOMIC DNA]</scope>
    <source>
        <strain evidence="4">cv. Dabenzi</strain>
    </source>
</reference>
<dbReference type="EMBL" id="MTKT01005379">
    <property type="protein sequence ID" value="OWM67594.1"/>
    <property type="molecule type" value="Genomic_DNA"/>
</dbReference>
<dbReference type="NCBIfam" id="TIGR01640">
    <property type="entry name" value="F_box_assoc_1"/>
    <property type="match status" value="1"/>
</dbReference>
<protein>
    <recommendedName>
        <fullName evidence="1">F-box domain-containing protein</fullName>
    </recommendedName>
</protein>
<dbReference type="InterPro" id="IPR036047">
    <property type="entry name" value="F-box-like_dom_sf"/>
</dbReference>
<keyword evidence="5" id="KW-1185">Reference proteome</keyword>
<dbReference type="SMART" id="SM00256">
    <property type="entry name" value="FBOX"/>
    <property type="match status" value="1"/>
</dbReference>
<dbReference type="Pfam" id="PF00646">
    <property type="entry name" value="F-box"/>
    <property type="match status" value="1"/>
</dbReference>
<dbReference type="InterPro" id="IPR011043">
    <property type="entry name" value="Gal_Oxase/kelch_b-propeller"/>
</dbReference>
<name>A0A218W406_PUNGR</name>
<evidence type="ECO:0000313" key="3">
    <source>
        <dbReference type="EMBL" id="PKI37030.1"/>
    </source>
</evidence>
<dbReference type="SUPFAM" id="SSF50965">
    <property type="entry name" value="Galactose oxidase, central domain"/>
    <property type="match status" value="1"/>
</dbReference>
<dbReference type="STRING" id="22663.A0A218W406"/>
<dbReference type="OrthoDB" id="591557at2759"/>
<dbReference type="InterPro" id="IPR050796">
    <property type="entry name" value="SCF_F-box_component"/>
</dbReference>
<dbReference type="Gene3D" id="1.20.1280.50">
    <property type="match status" value="1"/>
</dbReference>
<evidence type="ECO:0000259" key="1">
    <source>
        <dbReference type="SMART" id="SM00256"/>
    </source>
</evidence>
<accession>A0A218W406</accession>
<dbReference type="InterPro" id="IPR001810">
    <property type="entry name" value="F-box_dom"/>
</dbReference>
<evidence type="ECO:0000313" key="5">
    <source>
        <dbReference type="Proteomes" id="UP000233551"/>
    </source>
</evidence>
<gene>
    <name evidence="2" type="ORF">CDL15_Pgr024679</name>
    <name evidence="3" type="ORF">CRG98_042563</name>
</gene>
<feature type="domain" description="F-box" evidence="1">
    <location>
        <begin position="7"/>
        <end position="45"/>
    </location>
</feature>
<dbReference type="PANTHER" id="PTHR31672">
    <property type="entry name" value="BNACNNG10540D PROTEIN"/>
    <property type="match status" value="1"/>
</dbReference>
<dbReference type="PANTHER" id="PTHR31672:SF13">
    <property type="entry name" value="F-BOX PROTEIN CPR30-LIKE"/>
    <property type="match status" value="1"/>
</dbReference>
<reference evidence="2" key="2">
    <citation type="submission" date="2017-06" db="EMBL/GenBank/DDBJ databases">
        <title>The pomegranate genome and the genomics of punicalagin biosynthesis.</title>
        <authorList>
            <person name="Xu C."/>
        </authorList>
    </citation>
    <scope>NUCLEOTIDE SEQUENCE [LARGE SCALE GENOMIC DNA]</scope>
    <source>
        <tissue evidence="2">Fresh leaf</tissue>
    </source>
</reference>
<dbReference type="SUPFAM" id="SSF81383">
    <property type="entry name" value="F-box domain"/>
    <property type="match status" value="1"/>
</dbReference>
<dbReference type="InterPro" id="IPR006527">
    <property type="entry name" value="F-box-assoc_dom_typ1"/>
</dbReference>
<comment type="caution">
    <text evidence="2">The sequence shown here is derived from an EMBL/GenBank/DDBJ whole genome shotgun (WGS) entry which is preliminary data.</text>
</comment>
<organism evidence="2 4">
    <name type="scientific">Punica granatum</name>
    <name type="common">Pomegranate</name>
    <dbReference type="NCBI Taxonomy" id="22663"/>
    <lineage>
        <taxon>Eukaryota</taxon>
        <taxon>Viridiplantae</taxon>
        <taxon>Streptophyta</taxon>
        <taxon>Embryophyta</taxon>
        <taxon>Tracheophyta</taxon>
        <taxon>Spermatophyta</taxon>
        <taxon>Magnoliopsida</taxon>
        <taxon>eudicotyledons</taxon>
        <taxon>Gunneridae</taxon>
        <taxon>Pentapetalae</taxon>
        <taxon>rosids</taxon>
        <taxon>malvids</taxon>
        <taxon>Myrtales</taxon>
        <taxon>Lythraceae</taxon>
        <taxon>Punica</taxon>
    </lineage>
</organism>
<dbReference type="InterPro" id="IPR017451">
    <property type="entry name" value="F-box-assoc_interact_dom"/>
</dbReference>
<dbReference type="Proteomes" id="UP000233551">
    <property type="component" value="Unassembled WGS sequence"/>
</dbReference>
<proteinExistence type="predicted"/>
<evidence type="ECO:0000313" key="2">
    <source>
        <dbReference type="EMBL" id="OWM67594.1"/>
    </source>
</evidence>
<reference evidence="3 5" key="3">
    <citation type="submission" date="2017-11" db="EMBL/GenBank/DDBJ databases">
        <title>De-novo sequencing of pomegranate (Punica granatum L.) genome.</title>
        <authorList>
            <person name="Akparov Z."/>
            <person name="Amiraslanov A."/>
            <person name="Hajiyeva S."/>
            <person name="Abbasov M."/>
            <person name="Kaur K."/>
            <person name="Hamwieh A."/>
            <person name="Solovyev V."/>
            <person name="Salamov A."/>
            <person name="Braich B."/>
            <person name="Kosarev P."/>
            <person name="Mahmoud A."/>
            <person name="Hajiyev E."/>
            <person name="Babayeva S."/>
            <person name="Izzatullayeva V."/>
            <person name="Mammadov A."/>
            <person name="Mammadov A."/>
            <person name="Sharifova S."/>
            <person name="Ojaghi J."/>
            <person name="Eynullazada K."/>
            <person name="Bayramov B."/>
            <person name="Abdulazimova A."/>
            <person name="Shahmuradov I."/>
        </authorList>
    </citation>
    <scope>NUCLEOTIDE SEQUENCE [LARGE SCALE GENOMIC DNA]</scope>
    <source>
        <strain evidence="3">AG2017</strain>
        <strain evidence="5">cv. AG2017</strain>
        <tissue evidence="3">Leaf</tissue>
    </source>
</reference>
<dbReference type="AlphaFoldDB" id="A0A218W406"/>
<dbReference type="CDD" id="cd22157">
    <property type="entry name" value="F-box_AtFBW1-like"/>
    <property type="match status" value="1"/>
</dbReference>
<dbReference type="GeneID" id="116214846"/>
<sequence length="365" mass="41555">MEMVREEGILIDILSRLPVKSLLRFKCVCKQWRSFISDPDFAKSQLRRSMEQNPSSCRRLLWLNNPIRSIDCENLSCSSAGTAIRVIKPPSIISDPRSFKQVGGSCNGLLCLVANFECFILWNPTTGAYNELPSPSPCPDTAGRQFFYGFGYDCSTDDYKLLKGSTPSYGSQSVDTIAEIYSCRTNTWRRMKYDRVPYVTGRGLFLNGSLHWLVETDLTDNDGMIVSFDVTNEKFGGLVSPLSHDRGVLFKGLMIAEDCLFVYQGLKTGINGFTLEGWVLSDYRMKSSWTNICSFLIEECRPLRYFWHPVWFRKDGKVLFHLGQEDTTVLIYDPDKGTGDGIKIAKLFLYNYRDYVESLISPFPN</sequence>
<dbReference type="Pfam" id="PF07734">
    <property type="entry name" value="FBA_1"/>
    <property type="match status" value="1"/>
</dbReference>
<dbReference type="EMBL" id="PGOL01004586">
    <property type="protein sequence ID" value="PKI37030.1"/>
    <property type="molecule type" value="Genomic_DNA"/>
</dbReference>